<evidence type="ECO:0000313" key="7">
    <source>
        <dbReference type="Proteomes" id="UP000015346"/>
    </source>
</evidence>
<keyword evidence="2" id="KW-0805">Transcription regulation</keyword>
<evidence type="ECO:0000259" key="5">
    <source>
        <dbReference type="PROSITE" id="PS50931"/>
    </source>
</evidence>
<dbReference type="PANTHER" id="PTHR30419:SF31">
    <property type="entry name" value="BLR3139 PROTEIN"/>
    <property type="match status" value="1"/>
</dbReference>
<keyword evidence="4" id="KW-0804">Transcription</keyword>
<evidence type="ECO:0000313" key="6">
    <source>
        <dbReference type="EMBL" id="EPX84679.1"/>
    </source>
</evidence>
<dbReference type="STRING" id="1123069.ruthe_02039"/>
<dbReference type="GO" id="GO:0003677">
    <property type="term" value="F:DNA binding"/>
    <property type="evidence" value="ECO:0007669"/>
    <property type="project" value="UniProtKB-KW"/>
</dbReference>
<dbReference type="InterPro" id="IPR036388">
    <property type="entry name" value="WH-like_DNA-bd_sf"/>
</dbReference>
<dbReference type="CDD" id="cd05466">
    <property type="entry name" value="PBP2_LTTR_substrate"/>
    <property type="match status" value="1"/>
</dbReference>
<dbReference type="PANTHER" id="PTHR30419">
    <property type="entry name" value="HTH-TYPE TRANSCRIPTIONAL REGULATOR YBHD"/>
    <property type="match status" value="1"/>
</dbReference>
<dbReference type="Pfam" id="PF00126">
    <property type="entry name" value="HTH_1"/>
    <property type="match status" value="1"/>
</dbReference>
<organism evidence="6 7">
    <name type="scientific">Rubellimicrobium thermophilum DSM 16684</name>
    <dbReference type="NCBI Taxonomy" id="1123069"/>
    <lineage>
        <taxon>Bacteria</taxon>
        <taxon>Pseudomonadati</taxon>
        <taxon>Pseudomonadota</taxon>
        <taxon>Alphaproteobacteria</taxon>
        <taxon>Rhodobacterales</taxon>
        <taxon>Roseobacteraceae</taxon>
        <taxon>Rubellimicrobium</taxon>
    </lineage>
</organism>
<comment type="similarity">
    <text evidence="1">Belongs to the LysR transcriptional regulatory family.</text>
</comment>
<reference evidence="6 7" key="1">
    <citation type="journal article" date="2013" name="Stand. Genomic Sci.">
        <title>Genome sequence of the reddish-pigmented Rubellimicrobium thermophilum type strain (DSM 16684(T)), a member of the Roseobacter clade.</title>
        <authorList>
            <person name="Fiebig A."/>
            <person name="Riedel T."/>
            <person name="Gronow S."/>
            <person name="Petersen J."/>
            <person name="Klenk H.P."/>
            <person name="Goker M."/>
        </authorList>
    </citation>
    <scope>NUCLEOTIDE SEQUENCE [LARGE SCALE GENOMIC DNA]</scope>
    <source>
        <strain evidence="6 7">DSM 16684</strain>
    </source>
</reference>
<dbReference type="Pfam" id="PF03466">
    <property type="entry name" value="LysR_substrate"/>
    <property type="match status" value="1"/>
</dbReference>
<dbReference type="PRINTS" id="PR00039">
    <property type="entry name" value="HTHLYSR"/>
</dbReference>
<dbReference type="EMBL" id="AOLV01000020">
    <property type="protein sequence ID" value="EPX84679.1"/>
    <property type="molecule type" value="Genomic_DNA"/>
</dbReference>
<evidence type="ECO:0000256" key="2">
    <source>
        <dbReference type="ARBA" id="ARBA00023015"/>
    </source>
</evidence>
<dbReference type="InterPro" id="IPR036390">
    <property type="entry name" value="WH_DNA-bd_sf"/>
</dbReference>
<protein>
    <submittedName>
        <fullName evidence="6">Transcriptional regulator</fullName>
    </submittedName>
</protein>
<proteinExistence type="inferred from homology"/>
<dbReference type="InterPro" id="IPR005119">
    <property type="entry name" value="LysR_subst-bd"/>
</dbReference>
<sequence length="305" mass="32733">MQRGPLRPPNQRAMIDKLEMFLALAQARHFGRAAEAVGVSQPTLSAAIRQLEGQLGVLLVRRGSRFIGLTEEGERALVWARRIVADARTMREELRAARRDLTGMLRLGVIPTALAAASRLTAAFAAAHPAVRVTLLSMNSTAILEGLDALSLDAGIGYLDNEPLGEKATLPLFEERYALLLPARHALAARPSVRWAELAELPLCLLTTDMQNRRIIGGLLGGAGVPVAPRVETNSTIVLIAHVLAGPWVTILPFGAAEPFLAQGLAAVPLTDPDAHHRVGLIAPMREPQPPLLAALMAEARALHR</sequence>
<comment type="caution">
    <text evidence="6">The sequence shown here is derived from an EMBL/GenBank/DDBJ whole genome shotgun (WGS) entry which is preliminary data.</text>
</comment>
<dbReference type="AlphaFoldDB" id="S9SEJ4"/>
<gene>
    <name evidence="6" type="ORF">ruthe_02039</name>
</gene>
<dbReference type="Gene3D" id="3.40.190.290">
    <property type="match status" value="1"/>
</dbReference>
<evidence type="ECO:0000256" key="3">
    <source>
        <dbReference type="ARBA" id="ARBA00023125"/>
    </source>
</evidence>
<dbReference type="InterPro" id="IPR000847">
    <property type="entry name" value="LysR_HTH_N"/>
</dbReference>
<dbReference type="PROSITE" id="PS50931">
    <property type="entry name" value="HTH_LYSR"/>
    <property type="match status" value="1"/>
</dbReference>
<name>S9SEJ4_9RHOB</name>
<evidence type="ECO:0000256" key="4">
    <source>
        <dbReference type="ARBA" id="ARBA00023163"/>
    </source>
</evidence>
<evidence type="ECO:0000256" key="1">
    <source>
        <dbReference type="ARBA" id="ARBA00009437"/>
    </source>
</evidence>
<dbReference type="SUPFAM" id="SSF53850">
    <property type="entry name" value="Periplasmic binding protein-like II"/>
    <property type="match status" value="1"/>
</dbReference>
<dbReference type="Gene3D" id="1.10.10.10">
    <property type="entry name" value="Winged helix-like DNA-binding domain superfamily/Winged helix DNA-binding domain"/>
    <property type="match status" value="1"/>
</dbReference>
<accession>S9SEJ4</accession>
<dbReference type="GO" id="GO:0005829">
    <property type="term" value="C:cytosol"/>
    <property type="evidence" value="ECO:0007669"/>
    <property type="project" value="TreeGrafter"/>
</dbReference>
<dbReference type="PATRIC" id="fig|1123069.3.peg.2009"/>
<dbReference type="FunFam" id="1.10.10.10:FF:000001">
    <property type="entry name" value="LysR family transcriptional regulator"/>
    <property type="match status" value="1"/>
</dbReference>
<dbReference type="Proteomes" id="UP000015346">
    <property type="component" value="Unassembled WGS sequence"/>
</dbReference>
<dbReference type="GO" id="GO:0003700">
    <property type="term" value="F:DNA-binding transcription factor activity"/>
    <property type="evidence" value="ECO:0007669"/>
    <property type="project" value="InterPro"/>
</dbReference>
<dbReference type="InterPro" id="IPR050950">
    <property type="entry name" value="HTH-type_LysR_regulators"/>
</dbReference>
<keyword evidence="7" id="KW-1185">Reference proteome</keyword>
<feature type="domain" description="HTH lysR-type" evidence="5">
    <location>
        <begin position="15"/>
        <end position="70"/>
    </location>
</feature>
<keyword evidence="3" id="KW-0238">DNA-binding</keyword>
<dbReference type="SUPFAM" id="SSF46785">
    <property type="entry name" value="Winged helix' DNA-binding domain"/>
    <property type="match status" value="1"/>
</dbReference>
<dbReference type="HOGENOM" id="CLU_039613_6_2_5"/>